<dbReference type="PANTHER" id="PTHR44757:SF2">
    <property type="entry name" value="BIOFILM ARCHITECTURE MAINTENANCE PROTEIN MBAA"/>
    <property type="match status" value="1"/>
</dbReference>
<comment type="subcellular location">
    <subcellularLocation>
        <location evidence="1">Cell membrane</location>
        <topology evidence="1">Multi-pass membrane protein</topology>
    </subcellularLocation>
</comment>
<dbReference type="CDD" id="cd01949">
    <property type="entry name" value="GGDEF"/>
    <property type="match status" value="1"/>
</dbReference>
<dbReference type="AlphaFoldDB" id="A0A951PED5"/>
<dbReference type="SUPFAM" id="SSF141868">
    <property type="entry name" value="EAL domain-like"/>
    <property type="match status" value="1"/>
</dbReference>
<dbReference type="InterPro" id="IPR000160">
    <property type="entry name" value="GGDEF_dom"/>
</dbReference>
<proteinExistence type="predicted"/>
<reference evidence="10" key="1">
    <citation type="submission" date="2021-05" db="EMBL/GenBank/DDBJ databases">
        <authorList>
            <person name="Pietrasiak N."/>
            <person name="Ward R."/>
            <person name="Stajich J.E."/>
            <person name="Kurbessoian T."/>
        </authorList>
    </citation>
    <scope>NUCLEOTIDE SEQUENCE</scope>
    <source>
        <strain evidence="10">GSE-TBD4-15B</strain>
    </source>
</reference>
<dbReference type="FunFam" id="3.20.20.450:FF:000001">
    <property type="entry name" value="Cyclic di-GMP phosphodiesterase yahA"/>
    <property type="match status" value="1"/>
</dbReference>
<dbReference type="Gene3D" id="3.30.450.20">
    <property type="entry name" value="PAS domain"/>
    <property type="match status" value="1"/>
</dbReference>
<dbReference type="InterPro" id="IPR033479">
    <property type="entry name" value="dCache_1"/>
</dbReference>
<gene>
    <name evidence="10" type="ORF">KME07_22265</name>
</gene>
<dbReference type="EMBL" id="JAHHHV010000085">
    <property type="protein sequence ID" value="MBW4468161.1"/>
    <property type="molecule type" value="Genomic_DNA"/>
</dbReference>
<dbReference type="Proteomes" id="UP000707356">
    <property type="component" value="Unassembled WGS sequence"/>
</dbReference>
<dbReference type="CDD" id="cd01948">
    <property type="entry name" value="EAL"/>
    <property type="match status" value="1"/>
</dbReference>
<dbReference type="InterPro" id="IPR001633">
    <property type="entry name" value="EAL_dom"/>
</dbReference>
<evidence type="ECO:0000313" key="11">
    <source>
        <dbReference type="Proteomes" id="UP000707356"/>
    </source>
</evidence>
<feature type="domain" description="HAMP" evidence="8">
    <location>
        <begin position="367"/>
        <end position="419"/>
    </location>
</feature>
<dbReference type="GO" id="GO:0005886">
    <property type="term" value="C:plasma membrane"/>
    <property type="evidence" value="ECO:0007669"/>
    <property type="project" value="UniProtKB-SubCell"/>
</dbReference>
<evidence type="ECO:0000259" key="7">
    <source>
        <dbReference type="PROSITE" id="PS50883"/>
    </source>
</evidence>
<dbReference type="SMART" id="SM00052">
    <property type="entry name" value="EAL"/>
    <property type="match status" value="1"/>
</dbReference>
<protein>
    <submittedName>
        <fullName evidence="10">EAL domain-containing protein</fullName>
    </submittedName>
</protein>
<name>A0A951PED5_9CYAN</name>
<dbReference type="SMART" id="SM00267">
    <property type="entry name" value="GGDEF"/>
    <property type="match status" value="1"/>
</dbReference>
<evidence type="ECO:0000256" key="3">
    <source>
        <dbReference type="ARBA" id="ARBA00022692"/>
    </source>
</evidence>
<dbReference type="Pfam" id="PF02743">
    <property type="entry name" value="dCache_1"/>
    <property type="match status" value="1"/>
</dbReference>
<dbReference type="SUPFAM" id="SSF55073">
    <property type="entry name" value="Nucleotide cyclase"/>
    <property type="match status" value="1"/>
</dbReference>
<sequence>MPNNRGVSIRNLPLSFLLVVPFVMQIFVVVSLTGWISLRNGQKAVNDLASQLRNEVAARIQQKLSDHLRIAPLVNQVNVDALRLGMLDLDNQKLIQQQLAAQLRQFSQLSGITLATETPSYAGIAYDEEGRRILSLWNPEGGLTDSILDAQDQIVSQTVDAKYDHRRRPWYQTAVKAGRSVWQEPYVTINPQRLVISADQPFYDAQGQLLGVADAELTLTSISEFLSEIHVGKTGQTFIIERNGTLVATSTPQQPFRLDPKTQEPERLLATQSSDLLVSQTAQFLGQTFRRLDQINAPQQLEFELAGERQFLQVMPFQDQQGLDWLVVVTVPEADFMETINANTRTTVWLCLGALAVSTLIGLWTAQRLVRPISGVISAADALSKGHWNQHLPPSRFGELALLAGAFNHMAEQLQLSFNALQYNAHHDPLTGLLNQTAFRLQLREAIARRDYFLSQSSDWSSDWSSQQSSQQIGQQASQQSSYCFAILFLDLDYFKLVNDSLGHLIGDQLLVAVTQRLQAIVIKHQAIADRLADNNVIARFGGDEFVILLDPIQDIQDATQLANQISHELQKPFNISGNEVFISTSIGIVISTNGGAQPESFLRNADIALYRAKANGKASYELFDAVMHTQAVTRLQLETDLRRAIEQQELKIYYQPIIEIHSCRIAGFEALLRWHHPTQGWVSPAEFIPIAEETGLIVRLGEWVLHQACVQMQRWQQQFAGCAALTLSVNLSSRQFFQADFLESLEQTLARTGLSPENLKLEITESIFINTGEATKAKLRRIKQFGVQLSIDDFGTGYSSLSYLHRFPIDTLKIDRSFIQRLQPTQDNLEIVEAIVVLAHKLGMTTVAEGVETATQLQLLRQIGCEQIQGFLFSRPVEASKIAAMLIGGTTLPPETSQKRRNLTQC</sequence>
<dbReference type="Gene3D" id="6.10.340.10">
    <property type="match status" value="1"/>
</dbReference>
<evidence type="ECO:0000259" key="8">
    <source>
        <dbReference type="PROSITE" id="PS50885"/>
    </source>
</evidence>
<evidence type="ECO:0000259" key="9">
    <source>
        <dbReference type="PROSITE" id="PS50887"/>
    </source>
</evidence>
<evidence type="ECO:0000256" key="6">
    <source>
        <dbReference type="SAM" id="Phobius"/>
    </source>
</evidence>
<dbReference type="PROSITE" id="PS50883">
    <property type="entry name" value="EAL"/>
    <property type="match status" value="1"/>
</dbReference>
<evidence type="ECO:0000313" key="10">
    <source>
        <dbReference type="EMBL" id="MBW4468161.1"/>
    </source>
</evidence>
<organism evidence="10 11">
    <name type="scientific">Pegethrix bostrychoides GSE-TBD4-15B</name>
    <dbReference type="NCBI Taxonomy" id="2839662"/>
    <lineage>
        <taxon>Bacteria</taxon>
        <taxon>Bacillati</taxon>
        <taxon>Cyanobacteriota</taxon>
        <taxon>Cyanophyceae</taxon>
        <taxon>Oculatellales</taxon>
        <taxon>Oculatellaceae</taxon>
        <taxon>Pegethrix</taxon>
    </lineage>
</organism>
<dbReference type="InterPro" id="IPR043128">
    <property type="entry name" value="Rev_trsase/Diguanyl_cyclase"/>
</dbReference>
<dbReference type="NCBIfam" id="TIGR00254">
    <property type="entry name" value="GGDEF"/>
    <property type="match status" value="1"/>
</dbReference>
<dbReference type="Gene3D" id="3.20.20.450">
    <property type="entry name" value="EAL domain"/>
    <property type="match status" value="1"/>
</dbReference>
<keyword evidence="2" id="KW-1003">Cell membrane</keyword>
<dbReference type="InterPro" id="IPR029787">
    <property type="entry name" value="Nucleotide_cyclase"/>
</dbReference>
<dbReference type="InterPro" id="IPR052155">
    <property type="entry name" value="Biofilm_reg_signaling"/>
</dbReference>
<evidence type="ECO:0000256" key="1">
    <source>
        <dbReference type="ARBA" id="ARBA00004651"/>
    </source>
</evidence>
<dbReference type="PROSITE" id="PS50887">
    <property type="entry name" value="GGDEF"/>
    <property type="match status" value="1"/>
</dbReference>
<dbReference type="SUPFAM" id="SSF158472">
    <property type="entry name" value="HAMP domain-like"/>
    <property type="match status" value="1"/>
</dbReference>
<dbReference type="Gene3D" id="3.30.70.270">
    <property type="match status" value="1"/>
</dbReference>
<dbReference type="PROSITE" id="PS50885">
    <property type="entry name" value="HAMP"/>
    <property type="match status" value="1"/>
</dbReference>
<keyword evidence="5 6" id="KW-0472">Membrane</keyword>
<dbReference type="PANTHER" id="PTHR44757">
    <property type="entry name" value="DIGUANYLATE CYCLASE DGCP"/>
    <property type="match status" value="1"/>
</dbReference>
<feature type="domain" description="GGDEF" evidence="9">
    <location>
        <begin position="483"/>
        <end position="626"/>
    </location>
</feature>
<keyword evidence="4 6" id="KW-1133">Transmembrane helix</keyword>
<dbReference type="GO" id="GO:0007165">
    <property type="term" value="P:signal transduction"/>
    <property type="evidence" value="ECO:0007669"/>
    <property type="project" value="InterPro"/>
</dbReference>
<dbReference type="Pfam" id="PF00563">
    <property type="entry name" value="EAL"/>
    <property type="match status" value="1"/>
</dbReference>
<accession>A0A951PED5</accession>
<evidence type="ECO:0000256" key="5">
    <source>
        <dbReference type="ARBA" id="ARBA00023136"/>
    </source>
</evidence>
<dbReference type="SMART" id="SM00304">
    <property type="entry name" value="HAMP"/>
    <property type="match status" value="1"/>
</dbReference>
<dbReference type="CDD" id="cd12913">
    <property type="entry name" value="PDC1_MCP_like"/>
    <property type="match status" value="1"/>
</dbReference>
<dbReference type="Pfam" id="PF00672">
    <property type="entry name" value="HAMP"/>
    <property type="match status" value="1"/>
</dbReference>
<dbReference type="InterPro" id="IPR035919">
    <property type="entry name" value="EAL_sf"/>
</dbReference>
<dbReference type="InterPro" id="IPR003660">
    <property type="entry name" value="HAMP_dom"/>
</dbReference>
<evidence type="ECO:0000256" key="4">
    <source>
        <dbReference type="ARBA" id="ARBA00022989"/>
    </source>
</evidence>
<feature type="transmembrane region" description="Helical" evidence="6">
    <location>
        <begin position="12"/>
        <end position="36"/>
    </location>
</feature>
<comment type="caution">
    <text evidence="10">The sequence shown here is derived from an EMBL/GenBank/DDBJ whole genome shotgun (WGS) entry which is preliminary data.</text>
</comment>
<evidence type="ECO:0000256" key="2">
    <source>
        <dbReference type="ARBA" id="ARBA00022475"/>
    </source>
</evidence>
<reference evidence="10" key="2">
    <citation type="journal article" date="2022" name="Microbiol. Resour. Announc.">
        <title>Metagenome Sequencing to Explore Phylogenomics of Terrestrial Cyanobacteria.</title>
        <authorList>
            <person name="Ward R.D."/>
            <person name="Stajich J.E."/>
            <person name="Johansen J.R."/>
            <person name="Huntemann M."/>
            <person name="Clum A."/>
            <person name="Foster B."/>
            <person name="Foster B."/>
            <person name="Roux S."/>
            <person name="Palaniappan K."/>
            <person name="Varghese N."/>
            <person name="Mukherjee S."/>
            <person name="Reddy T.B.K."/>
            <person name="Daum C."/>
            <person name="Copeland A."/>
            <person name="Chen I.A."/>
            <person name="Ivanova N.N."/>
            <person name="Kyrpides N.C."/>
            <person name="Shapiro N."/>
            <person name="Eloe-Fadrosh E.A."/>
            <person name="Pietrasiak N."/>
        </authorList>
    </citation>
    <scope>NUCLEOTIDE SEQUENCE</scope>
    <source>
        <strain evidence="10">GSE-TBD4-15B</strain>
    </source>
</reference>
<feature type="domain" description="EAL" evidence="7">
    <location>
        <begin position="635"/>
        <end position="891"/>
    </location>
</feature>
<dbReference type="Pfam" id="PF00990">
    <property type="entry name" value="GGDEF"/>
    <property type="match status" value="1"/>
</dbReference>
<dbReference type="CDD" id="cd06225">
    <property type="entry name" value="HAMP"/>
    <property type="match status" value="1"/>
</dbReference>
<keyword evidence="3 6" id="KW-0812">Transmembrane</keyword>